<dbReference type="AlphaFoldDB" id="A0A8K0NXZ1"/>
<protein>
    <recommendedName>
        <fullName evidence="1">PiggyBac transposable element-derived protein domain-containing protein</fullName>
    </recommendedName>
</protein>
<dbReference type="PANTHER" id="PTHR46599:SF3">
    <property type="entry name" value="PIGGYBAC TRANSPOSABLE ELEMENT-DERIVED PROTEIN 4"/>
    <property type="match status" value="1"/>
</dbReference>
<organism evidence="2 3">
    <name type="scientific">Ladona fulva</name>
    <name type="common">Scarce chaser dragonfly</name>
    <name type="synonym">Libellula fulva</name>
    <dbReference type="NCBI Taxonomy" id="123851"/>
    <lineage>
        <taxon>Eukaryota</taxon>
        <taxon>Metazoa</taxon>
        <taxon>Ecdysozoa</taxon>
        <taxon>Arthropoda</taxon>
        <taxon>Hexapoda</taxon>
        <taxon>Insecta</taxon>
        <taxon>Pterygota</taxon>
        <taxon>Palaeoptera</taxon>
        <taxon>Odonata</taxon>
        <taxon>Epiprocta</taxon>
        <taxon>Anisoptera</taxon>
        <taxon>Libelluloidea</taxon>
        <taxon>Libellulidae</taxon>
        <taxon>Ladona</taxon>
    </lineage>
</organism>
<reference evidence="2" key="1">
    <citation type="submission" date="2013-04" db="EMBL/GenBank/DDBJ databases">
        <authorList>
            <person name="Qu J."/>
            <person name="Murali S.C."/>
            <person name="Bandaranaike D."/>
            <person name="Bellair M."/>
            <person name="Blankenburg K."/>
            <person name="Chao H."/>
            <person name="Dinh H."/>
            <person name="Doddapaneni H."/>
            <person name="Downs B."/>
            <person name="Dugan-Rocha S."/>
            <person name="Elkadiri S."/>
            <person name="Gnanaolivu R.D."/>
            <person name="Hernandez B."/>
            <person name="Javaid M."/>
            <person name="Jayaseelan J.C."/>
            <person name="Lee S."/>
            <person name="Li M."/>
            <person name="Ming W."/>
            <person name="Munidasa M."/>
            <person name="Muniz J."/>
            <person name="Nguyen L."/>
            <person name="Ongeri F."/>
            <person name="Osuji N."/>
            <person name="Pu L.-L."/>
            <person name="Puazo M."/>
            <person name="Qu C."/>
            <person name="Quiroz J."/>
            <person name="Raj R."/>
            <person name="Weissenberger G."/>
            <person name="Xin Y."/>
            <person name="Zou X."/>
            <person name="Han Y."/>
            <person name="Richards S."/>
            <person name="Worley K."/>
            <person name="Muzny D."/>
            <person name="Gibbs R."/>
        </authorList>
    </citation>
    <scope>NUCLEOTIDE SEQUENCE</scope>
    <source>
        <strain evidence="2">Sampled in the wild</strain>
    </source>
</reference>
<name>A0A8K0NXZ1_LADFU</name>
<dbReference type="Proteomes" id="UP000792457">
    <property type="component" value="Unassembled WGS sequence"/>
</dbReference>
<gene>
    <name evidence="2" type="ORF">J437_LFUL004761</name>
</gene>
<reference evidence="2" key="2">
    <citation type="submission" date="2017-10" db="EMBL/GenBank/DDBJ databases">
        <title>Ladona fulva Genome sequencing and assembly.</title>
        <authorList>
            <person name="Murali S."/>
            <person name="Richards S."/>
            <person name="Bandaranaike D."/>
            <person name="Bellair M."/>
            <person name="Blankenburg K."/>
            <person name="Chao H."/>
            <person name="Dinh H."/>
            <person name="Doddapaneni H."/>
            <person name="Dugan-Rocha S."/>
            <person name="Elkadiri S."/>
            <person name="Gnanaolivu R."/>
            <person name="Hernandez B."/>
            <person name="Skinner E."/>
            <person name="Javaid M."/>
            <person name="Lee S."/>
            <person name="Li M."/>
            <person name="Ming W."/>
            <person name="Munidasa M."/>
            <person name="Muniz J."/>
            <person name="Nguyen L."/>
            <person name="Hughes D."/>
            <person name="Osuji N."/>
            <person name="Pu L.-L."/>
            <person name="Puazo M."/>
            <person name="Qu C."/>
            <person name="Quiroz J."/>
            <person name="Raj R."/>
            <person name="Weissenberger G."/>
            <person name="Xin Y."/>
            <person name="Zou X."/>
            <person name="Han Y."/>
            <person name="Worley K."/>
            <person name="Muzny D."/>
            <person name="Gibbs R."/>
        </authorList>
    </citation>
    <scope>NUCLEOTIDE SEQUENCE</scope>
    <source>
        <strain evidence="2">Sampled in the wild</strain>
    </source>
</reference>
<keyword evidence="3" id="KW-1185">Reference proteome</keyword>
<evidence type="ECO:0000313" key="2">
    <source>
        <dbReference type="EMBL" id="KAG8225832.1"/>
    </source>
</evidence>
<dbReference type="InterPro" id="IPR029526">
    <property type="entry name" value="PGBD"/>
</dbReference>
<dbReference type="PANTHER" id="PTHR46599">
    <property type="entry name" value="PIGGYBAC TRANSPOSABLE ELEMENT-DERIVED PROTEIN 4"/>
    <property type="match status" value="1"/>
</dbReference>
<accession>A0A8K0NXZ1</accession>
<evidence type="ECO:0000313" key="3">
    <source>
        <dbReference type="Proteomes" id="UP000792457"/>
    </source>
</evidence>
<dbReference type="Pfam" id="PF13843">
    <property type="entry name" value="DDE_Tnp_1_7"/>
    <property type="match status" value="1"/>
</dbReference>
<feature type="domain" description="PiggyBac transposable element-derived protein" evidence="1">
    <location>
        <begin position="4"/>
        <end position="136"/>
    </location>
</feature>
<dbReference type="EMBL" id="KZ308255">
    <property type="protein sequence ID" value="KAG8225832.1"/>
    <property type="molecule type" value="Genomic_DNA"/>
</dbReference>
<proteinExistence type="predicted"/>
<dbReference type="OrthoDB" id="8194810at2759"/>
<evidence type="ECO:0000259" key="1">
    <source>
        <dbReference type="Pfam" id="PF13843"/>
    </source>
</evidence>
<comment type="caution">
    <text evidence="2">The sequence shown here is derived from an EMBL/GenBank/DDBJ whole genome shotgun (WGS) entry which is preliminary data.</text>
</comment>
<sequence>MPKDVSSSEAVALELMKVYLHMGYTVAMDNWYYSPDLFKKLVKEKTNVLGTEHVNKKIMLKVYKKMNLKKGEARVLSSRREAAFKWRDKKDVHLLSSYHKDLEVTKTGKLLFKTKEAVVKPKIVMDYNVQMNTVDR</sequence>